<dbReference type="Pfam" id="PF03224">
    <property type="entry name" value="V-ATPase_H_N"/>
    <property type="match status" value="1"/>
</dbReference>
<name>A0ABQ7GIS8_DUNSA</name>
<keyword evidence="2" id="KW-1185">Reference proteome</keyword>
<proteinExistence type="predicted"/>
<dbReference type="InterPro" id="IPR004908">
    <property type="entry name" value="ATPase_V1-cplx_hsu"/>
</dbReference>
<accession>A0ABQ7GIS8</accession>
<organism evidence="1 2">
    <name type="scientific">Dunaliella salina</name>
    <name type="common">Green alga</name>
    <name type="synonym">Protococcus salinus</name>
    <dbReference type="NCBI Taxonomy" id="3046"/>
    <lineage>
        <taxon>Eukaryota</taxon>
        <taxon>Viridiplantae</taxon>
        <taxon>Chlorophyta</taxon>
        <taxon>core chlorophytes</taxon>
        <taxon>Chlorophyceae</taxon>
        <taxon>CS clade</taxon>
        <taxon>Chlamydomonadales</taxon>
        <taxon>Dunaliellaceae</taxon>
        <taxon>Dunaliella</taxon>
    </lineage>
</organism>
<gene>
    <name evidence="1" type="ORF">DUNSADRAFT_8801</name>
</gene>
<reference evidence="1" key="1">
    <citation type="submission" date="2017-08" db="EMBL/GenBank/DDBJ databases">
        <authorList>
            <person name="Polle J.E."/>
            <person name="Barry K."/>
            <person name="Cushman J."/>
            <person name="Schmutz J."/>
            <person name="Tran D."/>
            <person name="Hathwaick L.T."/>
            <person name="Yim W.C."/>
            <person name="Jenkins J."/>
            <person name="Mckie-Krisberg Z.M."/>
            <person name="Prochnik S."/>
            <person name="Lindquist E."/>
            <person name="Dockter R.B."/>
            <person name="Adam C."/>
            <person name="Molina H."/>
            <person name="Bunkerborg J."/>
            <person name="Jin E."/>
            <person name="Buchheim M."/>
            <person name="Magnuson J."/>
        </authorList>
    </citation>
    <scope>NUCLEOTIDE SEQUENCE</scope>
    <source>
        <strain evidence="1">CCAP 19/18</strain>
    </source>
</reference>
<comment type="caution">
    <text evidence="1">The sequence shown here is derived from an EMBL/GenBank/DDBJ whole genome shotgun (WGS) entry which is preliminary data.</text>
</comment>
<protein>
    <submittedName>
        <fullName evidence="1">Uncharacterized protein</fullName>
    </submittedName>
</protein>
<evidence type="ECO:0000313" key="1">
    <source>
        <dbReference type="EMBL" id="KAF5834508.1"/>
    </source>
</evidence>
<dbReference type="EMBL" id="MU069752">
    <property type="protein sequence ID" value="KAF5834508.1"/>
    <property type="molecule type" value="Genomic_DNA"/>
</dbReference>
<dbReference type="Proteomes" id="UP000815325">
    <property type="component" value="Unassembled WGS sequence"/>
</dbReference>
<sequence>MSEDFNPYALIERIRNSGSIIKSLRSGKPDASTTAVVQECITLLQNLNHQSDVVVAGLKFMHDALAAAPHTSTLIRLEGGIKIFFKILRTNNSDSQITALSASVLHRCCAASNVTLMILAKEKSLGSTLISAISSHTNNASVMGPIFDLLALVTNHPRKASQLAGYGCPGCPGCPEQGAAHHALQIVVVLVVLSKGLPTMPSRLWLS</sequence>
<evidence type="ECO:0000313" key="2">
    <source>
        <dbReference type="Proteomes" id="UP000815325"/>
    </source>
</evidence>